<evidence type="ECO:0000313" key="2">
    <source>
        <dbReference type="EMBL" id="SCL76401.1"/>
    </source>
</evidence>
<dbReference type="PROSITE" id="PS51841">
    <property type="entry name" value="LTD"/>
    <property type="match status" value="1"/>
</dbReference>
<reference evidence="2 3" key="1">
    <citation type="submission" date="2016-08" db="EMBL/GenBank/DDBJ databases">
        <authorList>
            <person name="Seilhamer J.J."/>
        </authorList>
    </citation>
    <scope>NUCLEOTIDE SEQUENCE [LARGE SCALE GENOMIC DNA]</scope>
    <source>
        <strain evidence="2">L21-II-0</strain>
    </source>
</reference>
<dbReference type="InterPro" id="IPR036866">
    <property type="entry name" value="RibonucZ/Hydroxyglut_hydro"/>
</dbReference>
<feature type="domain" description="LTD" evidence="1">
    <location>
        <begin position="315"/>
        <end position="422"/>
    </location>
</feature>
<dbReference type="OrthoDB" id="3327at2157"/>
<dbReference type="EMBL" id="FMID01000055">
    <property type="protein sequence ID" value="SCL76401.1"/>
    <property type="molecule type" value="Genomic_DNA"/>
</dbReference>
<name>A0A1M4MN97_9EURY</name>
<dbReference type="AlphaFoldDB" id="A0A1M4MN97"/>
<dbReference type="Pfam" id="PF00932">
    <property type="entry name" value="LTD"/>
    <property type="match status" value="1"/>
</dbReference>
<dbReference type="PROSITE" id="PS51257">
    <property type="entry name" value="PROKAR_LIPOPROTEIN"/>
    <property type="match status" value="1"/>
</dbReference>
<evidence type="ECO:0000259" key="1">
    <source>
        <dbReference type="PROSITE" id="PS51841"/>
    </source>
</evidence>
<dbReference type="Pfam" id="PF00753">
    <property type="entry name" value="Lactamase_B"/>
    <property type="match status" value="1"/>
</dbReference>
<dbReference type="InterPro" id="IPR035681">
    <property type="entry name" value="ComA-like_MBL"/>
</dbReference>
<dbReference type="InterPro" id="IPR052159">
    <property type="entry name" value="Competence_DNA_uptake"/>
</dbReference>
<evidence type="ECO:0000313" key="3">
    <source>
        <dbReference type="Proteomes" id="UP000184671"/>
    </source>
</evidence>
<accession>A0A1M4MN97</accession>
<dbReference type="InterPro" id="IPR036415">
    <property type="entry name" value="Lamin_tail_dom_sf"/>
</dbReference>
<dbReference type="Proteomes" id="UP000184671">
    <property type="component" value="Unassembled WGS sequence"/>
</dbReference>
<dbReference type="SUPFAM" id="SSF56281">
    <property type="entry name" value="Metallo-hydrolase/oxidoreductase"/>
    <property type="match status" value="1"/>
</dbReference>
<dbReference type="PANTHER" id="PTHR30619:SF7">
    <property type="entry name" value="BETA-LACTAMASE DOMAIN PROTEIN"/>
    <property type="match status" value="1"/>
</dbReference>
<organism evidence="2 3">
    <name type="scientific">Methanoculleus chikugoensis</name>
    <dbReference type="NCBI Taxonomy" id="118126"/>
    <lineage>
        <taxon>Archaea</taxon>
        <taxon>Methanobacteriati</taxon>
        <taxon>Methanobacteriota</taxon>
        <taxon>Stenosarchaea group</taxon>
        <taxon>Methanomicrobia</taxon>
        <taxon>Methanomicrobiales</taxon>
        <taxon>Methanomicrobiaceae</taxon>
        <taxon>Methanoculleus</taxon>
    </lineage>
</organism>
<dbReference type="InterPro" id="IPR001279">
    <property type="entry name" value="Metallo-B-lactamas"/>
</dbReference>
<proteinExistence type="predicted"/>
<dbReference type="SMART" id="SM00849">
    <property type="entry name" value="Lactamase_B"/>
    <property type="match status" value="1"/>
</dbReference>
<dbReference type="PANTHER" id="PTHR30619">
    <property type="entry name" value="DNA INTERNALIZATION/COMPETENCE PROTEIN COMEC/REC2"/>
    <property type="match status" value="1"/>
</dbReference>
<dbReference type="CDD" id="cd07731">
    <property type="entry name" value="ComA-like_MBL-fold"/>
    <property type="match status" value="1"/>
</dbReference>
<dbReference type="Gene3D" id="3.60.15.10">
    <property type="entry name" value="Ribonuclease Z/Hydroxyacylglutathione hydrolase-like"/>
    <property type="match status" value="1"/>
</dbReference>
<gene>
    <name evidence="2" type="ORF">L21_2331</name>
</gene>
<dbReference type="InterPro" id="IPR001322">
    <property type="entry name" value="Lamin_tail_dom"/>
</dbReference>
<dbReference type="Gene3D" id="2.60.40.1260">
    <property type="entry name" value="Lamin Tail domain"/>
    <property type="match status" value="1"/>
</dbReference>
<sequence length="422" mass="43709">MSPIPARYLICIALCACTVACLVTAGCSAPSGQPEIGSDLSGDLVVHFIDVGQGDSILVEFRDKTMLIDAGERGMGERVIAYLDERNVERLDVVVATHAHTDHIGGLAGVISAYPVGRFVDAAQPHPTATYENLLALVEDLGIPYTAAERGQTVALDPDLEILILNPGAEPIGEVNQDSVVLKVTCKEISYLFVGDAEKPAEKSMMEAGLDLDADVLKVGHHASRYGTSAEFLSAVSPAISVIQVGAGNDYGHPHEEAVERIEATGSRIYRTDLDGTVIVATDGTALTVAAGGAPAATVTAGPTTAAATAIPTVTPTATTAPSSGVYIADLDLREEWVAVANGDPAAVNLTGWTIADEGTRNTYTFPVFTLDPGAGVTVHSGAGNDTATDLYWGRGSPVWNNDGDLATLADANGTVVSTLGR</sequence>
<dbReference type="SUPFAM" id="SSF74853">
    <property type="entry name" value="Lamin A/C globular tail domain"/>
    <property type="match status" value="1"/>
</dbReference>
<protein>
    <submittedName>
        <fullName evidence="2">ComEC family competence protein</fullName>
    </submittedName>
</protein>
<dbReference type="RefSeq" id="WP_074370609.1">
    <property type="nucleotide sequence ID" value="NZ_FMID01000055.1"/>
</dbReference>
<dbReference type="STRING" id="118126.L21_2331"/>